<organism evidence="3 4">
    <name type="scientific">Nocardia vermiculata</name>
    <dbReference type="NCBI Taxonomy" id="257274"/>
    <lineage>
        <taxon>Bacteria</taxon>
        <taxon>Bacillati</taxon>
        <taxon>Actinomycetota</taxon>
        <taxon>Actinomycetes</taxon>
        <taxon>Mycobacteriales</taxon>
        <taxon>Nocardiaceae</taxon>
        <taxon>Nocardia</taxon>
    </lineage>
</organism>
<dbReference type="Pfam" id="PF10783">
    <property type="entry name" value="DUF2599"/>
    <property type="match status" value="1"/>
</dbReference>
<evidence type="ECO:0000313" key="4">
    <source>
        <dbReference type="Proteomes" id="UP000565711"/>
    </source>
</evidence>
<proteinExistence type="predicted"/>
<dbReference type="EMBL" id="JAAXOP010000005">
    <property type="protein sequence ID" value="NKY50749.1"/>
    <property type="molecule type" value="Genomic_DNA"/>
</dbReference>
<evidence type="ECO:0000256" key="1">
    <source>
        <dbReference type="SAM" id="MobiDB-lite"/>
    </source>
</evidence>
<feature type="compositionally biased region" description="Low complexity" evidence="1">
    <location>
        <begin position="66"/>
        <end position="75"/>
    </location>
</feature>
<sequence>MRLRAPLSRYGRWMAAGVALCAIPAVCAGCGNDTVVSDSPAVTSPSDIPHPETTTPTPQPPPPTGSPTTDPGTDPFAGSPLIDHVEWTDDSDGRRLRIYPTDAGRADEFPPAADRAWSEVVTDSPAADTPGMYDQFTCHWIWARMVAPNKPSWNLEPWRPAVGYPATVQAMCNPGGPDPAGS</sequence>
<gene>
    <name evidence="3" type="ORF">HGA08_11055</name>
</gene>
<evidence type="ECO:0000313" key="3">
    <source>
        <dbReference type="EMBL" id="NKY50749.1"/>
    </source>
</evidence>
<dbReference type="Proteomes" id="UP000565711">
    <property type="component" value="Unassembled WGS sequence"/>
</dbReference>
<feature type="chain" id="PRO_5032308848" evidence="2">
    <location>
        <begin position="29"/>
        <end position="182"/>
    </location>
</feature>
<feature type="region of interest" description="Disordered" evidence="1">
    <location>
        <begin position="39"/>
        <end position="86"/>
    </location>
</feature>
<dbReference type="AlphaFoldDB" id="A0A846Y2A8"/>
<dbReference type="InterPro" id="IPR019719">
    <property type="entry name" value="DUF2599"/>
</dbReference>
<comment type="caution">
    <text evidence="3">The sequence shown here is derived from an EMBL/GenBank/DDBJ whole genome shotgun (WGS) entry which is preliminary data.</text>
</comment>
<keyword evidence="4" id="KW-1185">Reference proteome</keyword>
<protein>
    <submittedName>
        <fullName evidence="3">DUF2599 domain-containing protein</fullName>
    </submittedName>
</protein>
<name>A0A846Y2A8_9NOCA</name>
<dbReference type="RefSeq" id="WP_067877721.1">
    <property type="nucleotide sequence ID" value="NZ_JAAXOP010000005.1"/>
</dbReference>
<evidence type="ECO:0000256" key="2">
    <source>
        <dbReference type="SAM" id="SignalP"/>
    </source>
</evidence>
<feature type="signal peptide" evidence="2">
    <location>
        <begin position="1"/>
        <end position="28"/>
    </location>
</feature>
<reference evidence="3 4" key="1">
    <citation type="submission" date="2020-04" db="EMBL/GenBank/DDBJ databases">
        <title>MicrobeNet Type strains.</title>
        <authorList>
            <person name="Nicholson A.C."/>
        </authorList>
    </citation>
    <scope>NUCLEOTIDE SEQUENCE [LARGE SCALE GENOMIC DNA]</scope>
    <source>
        <strain evidence="3 4">JCM 12354</strain>
    </source>
</reference>
<accession>A0A846Y2A8</accession>
<keyword evidence="2" id="KW-0732">Signal</keyword>